<feature type="compositionally biased region" description="Basic and acidic residues" evidence="4">
    <location>
        <begin position="1"/>
        <end position="14"/>
    </location>
</feature>
<dbReference type="Pfam" id="PF13041">
    <property type="entry name" value="PPR_2"/>
    <property type="match status" value="1"/>
</dbReference>
<dbReference type="HOGENOM" id="CLU_678533_0_0_1"/>
<dbReference type="PANTHER" id="PTHR47939:SF13">
    <property type="entry name" value="OS03G0201400 PROTEIN"/>
    <property type="match status" value="1"/>
</dbReference>
<dbReference type="Gene3D" id="1.25.40.10">
    <property type="entry name" value="Tetratricopeptide repeat domain"/>
    <property type="match status" value="2"/>
</dbReference>
<dbReference type="InterPro" id="IPR002885">
    <property type="entry name" value="PPR_rpt"/>
</dbReference>
<feature type="compositionally biased region" description="Polar residues" evidence="4">
    <location>
        <begin position="17"/>
        <end position="39"/>
    </location>
</feature>
<reference evidence="6" key="1">
    <citation type="journal article" date="2013" name="Science">
        <title>The Amborella genome and the evolution of flowering plants.</title>
        <authorList>
            <consortium name="Amborella Genome Project"/>
        </authorList>
    </citation>
    <scope>NUCLEOTIDE SEQUENCE [LARGE SCALE GENOMIC DNA]</scope>
</reference>
<feature type="repeat" description="PPR" evidence="3">
    <location>
        <begin position="237"/>
        <end position="271"/>
    </location>
</feature>
<dbReference type="InterPro" id="IPR011990">
    <property type="entry name" value="TPR-like_helical_dom_sf"/>
</dbReference>
<gene>
    <name evidence="5" type="ORF">AMTR_s00024p00247010</name>
</gene>
<sequence length="406" mass="45967">MHEALYEEPSRLDNQRYPLSNSSPLSFFQRASPSSTLDPSQKEGAPIPQDLLLSGSSTQSLIPPKKPTFVSYTEVSGLSPKIKVLCELLAETPSSKIEQAFWETGIRVSQEDVEEVLKLNYGSPSPAVKFFRWASTQLEGWEAEGNVGRARETFGEMVLRIGWEPMNVPANDSFLNTLLKGSGVDEALKFFKLMRENRCFPGMKFFRGAFDMLSKQNRTEEACDLWEVILGNGFTPDTLMYNSMIGLLCYINRIEKASQFMDEMVFNGAFPDLQTYNLIFQYLVRSRKLKEASSVFNEMVKNEGELTHTNCLLAIRVYLDSGDSNTAINIWKHMLEKGITSKEECGNLLVVGLRGNNRLSEARKYAEDMIDRGIVVHSSTLSKLKHGLIKVGKEDFYDRLARKLHY</sequence>
<name>W1PTE4_AMBTC</name>
<dbReference type="InterPro" id="IPR050667">
    <property type="entry name" value="PPR-containing_protein"/>
</dbReference>
<feature type="repeat" description="PPR" evidence="3">
    <location>
        <begin position="272"/>
        <end position="306"/>
    </location>
</feature>
<evidence type="ECO:0000256" key="4">
    <source>
        <dbReference type="SAM" id="MobiDB-lite"/>
    </source>
</evidence>
<dbReference type="EMBL" id="KI392710">
    <property type="protein sequence ID" value="ERN11313.1"/>
    <property type="molecule type" value="Genomic_DNA"/>
</dbReference>
<comment type="similarity">
    <text evidence="1">Belongs to the PPR family. P subfamily.</text>
</comment>
<proteinExistence type="inferred from homology"/>
<protein>
    <recommendedName>
        <fullName evidence="7">Pentacotripeptide-repeat region of PRORP domain-containing protein</fullName>
    </recommendedName>
</protein>
<evidence type="ECO:0008006" key="7">
    <source>
        <dbReference type="Google" id="ProtNLM"/>
    </source>
</evidence>
<dbReference type="Gramene" id="ERN11313">
    <property type="protein sequence ID" value="ERN11313"/>
    <property type="gene ID" value="AMTR_s00024p00247010"/>
</dbReference>
<dbReference type="eggNOG" id="KOG4197">
    <property type="taxonomic scope" value="Eukaryota"/>
</dbReference>
<dbReference type="GO" id="GO:0003729">
    <property type="term" value="F:mRNA binding"/>
    <property type="evidence" value="ECO:0000318"/>
    <property type="project" value="GO_Central"/>
</dbReference>
<evidence type="ECO:0000256" key="3">
    <source>
        <dbReference type="PROSITE-ProRule" id="PRU00708"/>
    </source>
</evidence>
<dbReference type="AlphaFoldDB" id="W1PTE4"/>
<dbReference type="NCBIfam" id="TIGR00756">
    <property type="entry name" value="PPR"/>
    <property type="match status" value="2"/>
</dbReference>
<keyword evidence="6" id="KW-1185">Reference proteome</keyword>
<evidence type="ECO:0000256" key="1">
    <source>
        <dbReference type="ARBA" id="ARBA00007626"/>
    </source>
</evidence>
<evidence type="ECO:0000313" key="5">
    <source>
        <dbReference type="EMBL" id="ERN11313.1"/>
    </source>
</evidence>
<dbReference type="PROSITE" id="PS51375">
    <property type="entry name" value="PPR"/>
    <property type="match status" value="2"/>
</dbReference>
<evidence type="ECO:0000256" key="2">
    <source>
        <dbReference type="ARBA" id="ARBA00022737"/>
    </source>
</evidence>
<evidence type="ECO:0000313" key="6">
    <source>
        <dbReference type="Proteomes" id="UP000017836"/>
    </source>
</evidence>
<organism evidence="5 6">
    <name type="scientific">Amborella trichopoda</name>
    <dbReference type="NCBI Taxonomy" id="13333"/>
    <lineage>
        <taxon>Eukaryota</taxon>
        <taxon>Viridiplantae</taxon>
        <taxon>Streptophyta</taxon>
        <taxon>Embryophyta</taxon>
        <taxon>Tracheophyta</taxon>
        <taxon>Spermatophyta</taxon>
        <taxon>Magnoliopsida</taxon>
        <taxon>Amborellales</taxon>
        <taxon>Amborellaceae</taxon>
        <taxon>Amborella</taxon>
    </lineage>
</organism>
<dbReference type="PANTHER" id="PTHR47939">
    <property type="entry name" value="MEMBRANE-ASSOCIATED SALT-INDUCIBLE PROTEIN-LIKE"/>
    <property type="match status" value="1"/>
</dbReference>
<dbReference type="Pfam" id="PF01535">
    <property type="entry name" value="PPR"/>
    <property type="match status" value="2"/>
</dbReference>
<dbReference type="Proteomes" id="UP000017836">
    <property type="component" value="Unassembled WGS sequence"/>
</dbReference>
<keyword evidence="2" id="KW-0677">Repeat</keyword>
<accession>W1PTE4</accession>
<dbReference type="OMA" id="DHANCSS"/>
<feature type="region of interest" description="Disordered" evidence="4">
    <location>
        <begin position="1"/>
        <end position="50"/>
    </location>
</feature>